<gene>
    <name evidence="2" type="ORF">ACFSW4_14085</name>
</gene>
<name>A0ABW5QDW5_9BACI</name>
<dbReference type="Proteomes" id="UP001597452">
    <property type="component" value="Unassembled WGS sequence"/>
</dbReference>
<sequence length="151" mass="17061">MNNKLINFIYLGVVTFLYIAYIYIDIKHFYHSKQLITKEKLSSKEIEHINQIGTLLTSISNLISVAFITVLIIGLKFVSSKHNFLNHFLKVNIIYLVTVIMAGLMINSLTSLPIGNSMQFAFIPLSLVLGLAGYMIIKKLFSFKKSSINPS</sequence>
<keyword evidence="1" id="KW-1133">Transmembrane helix</keyword>
<keyword evidence="3" id="KW-1185">Reference proteome</keyword>
<dbReference type="EMBL" id="JBHUMZ010000050">
    <property type="protein sequence ID" value="MFD2639995.1"/>
    <property type="molecule type" value="Genomic_DNA"/>
</dbReference>
<feature type="transmembrane region" description="Helical" evidence="1">
    <location>
        <begin position="52"/>
        <end position="75"/>
    </location>
</feature>
<dbReference type="RefSeq" id="WP_377330064.1">
    <property type="nucleotide sequence ID" value="NZ_JBHUMZ010000050.1"/>
</dbReference>
<comment type="caution">
    <text evidence="2">The sequence shown here is derived from an EMBL/GenBank/DDBJ whole genome shotgun (WGS) entry which is preliminary data.</text>
</comment>
<protein>
    <submittedName>
        <fullName evidence="2">Uncharacterized protein</fullName>
    </submittedName>
</protein>
<feature type="transmembrane region" description="Helical" evidence="1">
    <location>
        <begin position="7"/>
        <end position="24"/>
    </location>
</feature>
<evidence type="ECO:0000256" key="1">
    <source>
        <dbReference type="SAM" id="Phobius"/>
    </source>
</evidence>
<accession>A0ABW5QDW5</accession>
<feature type="transmembrane region" description="Helical" evidence="1">
    <location>
        <begin position="87"/>
        <end position="106"/>
    </location>
</feature>
<feature type="transmembrane region" description="Helical" evidence="1">
    <location>
        <begin position="118"/>
        <end position="137"/>
    </location>
</feature>
<evidence type="ECO:0000313" key="2">
    <source>
        <dbReference type="EMBL" id="MFD2639995.1"/>
    </source>
</evidence>
<keyword evidence="1" id="KW-0472">Membrane</keyword>
<organism evidence="2 3">
    <name type="scientific">Piscibacillus salipiscarius</name>
    <dbReference type="NCBI Taxonomy" id="299480"/>
    <lineage>
        <taxon>Bacteria</taxon>
        <taxon>Bacillati</taxon>
        <taxon>Bacillota</taxon>
        <taxon>Bacilli</taxon>
        <taxon>Bacillales</taxon>
        <taxon>Bacillaceae</taxon>
        <taxon>Piscibacillus</taxon>
    </lineage>
</organism>
<proteinExistence type="predicted"/>
<keyword evidence="1" id="KW-0812">Transmembrane</keyword>
<evidence type="ECO:0000313" key="3">
    <source>
        <dbReference type="Proteomes" id="UP001597452"/>
    </source>
</evidence>
<reference evidence="3" key="1">
    <citation type="journal article" date="2019" name="Int. J. Syst. Evol. Microbiol.">
        <title>The Global Catalogue of Microorganisms (GCM) 10K type strain sequencing project: providing services to taxonomists for standard genome sequencing and annotation.</title>
        <authorList>
            <consortium name="The Broad Institute Genomics Platform"/>
            <consortium name="The Broad Institute Genome Sequencing Center for Infectious Disease"/>
            <person name="Wu L."/>
            <person name="Ma J."/>
        </authorList>
    </citation>
    <scope>NUCLEOTIDE SEQUENCE [LARGE SCALE GENOMIC DNA]</scope>
    <source>
        <strain evidence="3">TISTR 1571</strain>
    </source>
</reference>